<evidence type="ECO:0000313" key="3">
    <source>
        <dbReference type="EMBL" id="MPY31488.1"/>
    </source>
</evidence>
<dbReference type="InterPro" id="IPR038717">
    <property type="entry name" value="Tc1-like_DDE_dom"/>
</dbReference>
<dbReference type="Pfam" id="PF13358">
    <property type="entry name" value="DDE_3"/>
    <property type="match status" value="1"/>
</dbReference>
<keyword evidence="4" id="KW-1185">Reference proteome</keyword>
<gene>
    <name evidence="3" type="ORF">FNH09_09315</name>
</gene>
<dbReference type="Proteomes" id="UP000325849">
    <property type="component" value="Unassembled WGS sequence"/>
</dbReference>
<evidence type="ECO:0000313" key="4">
    <source>
        <dbReference type="Proteomes" id="UP000325849"/>
    </source>
</evidence>
<dbReference type="OrthoDB" id="2375382at2"/>
<sequence>MAAAVEAERRITAGVMAVDLDEGWVRLVMTATENPGTSGVPDITIEQGITGLGVVPRPADQHRSTVSRWPRCSRTRESTLKHAIRWMKRALTKQMDTYFVNKIHDLVGLYLDPPERVLVFGVVEASEARSPDPSRSTPTGAPHRIGHDDVRVDASTPFAALDGATRRVIGFRDRRRRAEGLKEFLRKVDREAPLGLDIHVVLDNYAPHEVRRIKTWPLYHRRFHLHVAPTRSSWLSLAERWFAARTTRHMGQGVHTTENTLERDVEAWIAARNTNPRPYVWTKTTDQILEYLADRMGDTPDSTHQSGGTDLFWGRLRAIDWAGVCAGPHHTAGAGVLIPRLLHGLSCAADPVSARWWAEELYEMAFHDHSGGYLRSAESMTPFLVVICDSNRAAPQAAALTLLAQFAGGFPTAGRECCQAVDLHERTMEAVRAGLPSYYTQLRSPIAQVRAAAFVLLSVLEHAPIKNLSQAERIALSAEVSETSPRFRQAMERLTATERDPLVLKRIQEAEIDPLFGIDEGFGLEPFL</sequence>
<feature type="region of interest" description="Disordered" evidence="1">
    <location>
        <begin position="128"/>
        <end position="147"/>
    </location>
</feature>
<evidence type="ECO:0000259" key="2">
    <source>
        <dbReference type="Pfam" id="PF13358"/>
    </source>
</evidence>
<organism evidence="3 4">
    <name type="scientific">Streptomyces adustus</name>
    <dbReference type="NCBI Taxonomy" id="1609272"/>
    <lineage>
        <taxon>Bacteria</taxon>
        <taxon>Bacillati</taxon>
        <taxon>Actinomycetota</taxon>
        <taxon>Actinomycetes</taxon>
        <taxon>Kitasatosporales</taxon>
        <taxon>Streptomycetaceae</taxon>
        <taxon>Streptomyces</taxon>
    </lineage>
</organism>
<dbReference type="EMBL" id="VJZD01000026">
    <property type="protein sequence ID" value="MPY31488.1"/>
    <property type="molecule type" value="Genomic_DNA"/>
</dbReference>
<reference evidence="3 4" key="1">
    <citation type="submission" date="2019-07" db="EMBL/GenBank/DDBJ databases">
        <title>New species of Amycolatopsis and Streptomyces.</title>
        <authorList>
            <person name="Duangmal K."/>
            <person name="Teo W.F.A."/>
            <person name="Lipun K."/>
        </authorList>
    </citation>
    <scope>NUCLEOTIDE SEQUENCE [LARGE SCALE GENOMIC DNA]</scope>
    <source>
        <strain evidence="3 4">NBRC 109810</strain>
    </source>
</reference>
<feature type="domain" description="Tc1-like transposase DDE" evidence="2">
    <location>
        <begin position="155"/>
        <end position="244"/>
    </location>
</feature>
<proteinExistence type="predicted"/>
<protein>
    <recommendedName>
        <fullName evidence="2">Tc1-like transposase DDE domain-containing protein</fullName>
    </recommendedName>
</protein>
<name>A0A5N8VBR3_9ACTN</name>
<accession>A0A5N8VBR3</accession>
<evidence type="ECO:0000256" key="1">
    <source>
        <dbReference type="SAM" id="MobiDB-lite"/>
    </source>
</evidence>
<comment type="caution">
    <text evidence="3">The sequence shown here is derived from an EMBL/GenBank/DDBJ whole genome shotgun (WGS) entry which is preliminary data.</text>
</comment>
<dbReference type="AlphaFoldDB" id="A0A5N8VBR3"/>